<dbReference type="FunFam" id="1.25.10.10:FF:001136">
    <property type="entry name" value="Beta-catenin-like protein 1"/>
    <property type="match status" value="1"/>
</dbReference>
<proteinExistence type="predicted"/>
<evidence type="ECO:0000313" key="9">
    <source>
        <dbReference type="EMBL" id="CAH0376246.1"/>
    </source>
</evidence>
<organism evidence="8">
    <name type="scientific">Pelagomonas calceolata</name>
    <dbReference type="NCBI Taxonomy" id="35677"/>
    <lineage>
        <taxon>Eukaryota</taxon>
        <taxon>Sar</taxon>
        <taxon>Stramenopiles</taxon>
        <taxon>Ochrophyta</taxon>
        <taxon>Pelagophyceae</taxon>
        <taxon>Pelagomonadales</taxon>
        <taxon>Pelagomonadaceae</taxon>
        <taxon>Pelagomonas</taxon>
    </lineage>
</organism>
<evidence type="ECO:0000259" key="7">
    <source>
        <dbReference type="SMART" id="SM01156"/>
    </source>
</evidence>
<evidence type="ECO:0000256" key="2">
    <source>
        <dbReference type="ARBA" id="ARBA00022553"/>
    </source>
</evidence>
<sequence>MDFRASNAYTGSIQGYVFTTRNGRTGYYEDPQQPKTDKTIDAILEKADDEDIEEIDQAAVRKLLLTLEKRITRNAQLRVKYADEPSKFVESEVDLDDAIKGLGLCAAAPEYYGEFARLGGVGSVVGLLAHENGDIAASAVALLFDLTDADDAVGEEAIKGHAAFVEALIKCEGLETLSQSLERFDEGVPEEAQARHHALGVFEHIIEDEEVAKRSARVLQTWLASRIVAKKGDDAVKLYSAEVLSILCGSCATILATPETIDALLRACAKYRRKDPEGPDDEELLENLFQSLAALLSGASSTAVPEFVKAEGVELMLRCLSEGRAAAAPSLRVLAAALEHPRDDAMEEATGAPRRVISADGMRHLFPALMGRGAARGAVVGAADRRAKKRRKRRRNDDQRALDEHVVACVAALCLYASQENAPDEARARLVRKFLEKDQEKLKKVLERYGGYMRDVVAIEREGGADPLQTLARALGAGLHALRLCGAILAFCAVFAPAARPTLLEGLGRGGVGELANCVSDLAAAVHEEGSEGGDGAAAARAATLRVWAGAVAAVAPS</sequence>
<dbReference type="EMBL" id="CAKKNE010000005">
    <property type="protein sequence ID" value="CAH0376246.1"/>
    <property type="molecule type" value="Genomic_DNA"/>
</dbReference>
<evidence type="ECO:0000256" key="6">
    <source>
        <dbReference type="SAM" id="MobiDB-lite"/>
    </source>
</evidence>
<dbReference type="Gene3D" id="1.25.10.10">
    <property type="entry name" value="Leucine-rich Repeat Variant"/>
    <property type="match status" value="1"/>
</dbReference>
<evidence type="ECO:0000313" key="10">
    <source>
        <dbReference type="Proteomes" id="UP000789595"/>
    </source>
</evidence>
<name>A0A7S4EBN6_9STRA</name>
<keyword evidence="4" id="KW-0175">Coiled coil</keyword>
<keyword evidence="3" id="KW-0677">Repeat</keyword>
<reference evidence="8" key="1">
    <citation type="submission" date="2021-01" db="EMBL/GenBank/DDBJ databases">
        <authorList>
            <person name="Corre E."/>
            <person name="Pelletier E."/>
            <person name="Niang G."/>
            <person name="Scheremetjew M."/>
            <person name="Finn R."/>
            <person name="Kale V."/>
            <person name="Holt S."/>
            <person name="Cochrane G."/>
            <person name="Meng A."/>
            <person name="Brown T."/>
            <person name="Cohen L."/>
        </authorList>
    </citation>
    <scope>NUCLEOTIDE SEQUENCE</scope>
    <source>
        <strain evidence="8">CCMP1756</strain>
    </source>
</reference>
<feature type="region of interest" description="Disordered" evidence="6">
    <location>
        <begin position="380"/>
        <end position="399"/>
    </location>
</feature>
<evidence type="ECO:0000313" key="8">
    <source>
        <dbReference type="EMBL" id="CAE0702007.1"/>
    </source>
</evidence>
<dbReference type="PANTHER" id="PTHR14978:SF0">
    <property type="entry name" value="BETA-CATENIN-LIKE PROTEIN 1"/>
    <property type="match status" value="1"/>
</dbReference>
<dbReference type="OrthoDB" id="1898821at2759"/>
<evidence type="ECO:0000256" key="5">
    <source>
        <dbReference type="ARBA" id="ARBA00023242"/>
    </source>
</evidence>
<comment type="subcellular location">
    <subcellularLocation>
        <location evidence="1">Nucleus</location>
    </subcellularLocation>
</comment>
<dbReference type="InterPro" id="IPR011989">
    <property type="entry name" value="ARM-like"/>
</dbReference>
<dbReference type="PANTHER" id="PTHR14978">
    <property type="entry name" value="BETA-CATENIN-LIKE PROTEIN 1 NUCLEAR ASSOCIATED PROTEIN"/>
    <property type="match status" value="1"/>
</dbReference>
<evidence type="ECO:0000256" key="4">
    <source>
        <dbReference type="ARBA" id="ARBA00023054"/>
    </source>
</evidence>
<dbReference type="AlphaFoldDB" id="A0A7S4EBN6"/>
<dbReference type="SUPFAM" id="SSF48371">
    <property type="entry name" value="ARM repeat"/>
    <property type="match status" value="1"/>
</dbReference>
<dbReference type="EMBL" id="HBIW01020281">
    <property type="protein sequence ID" value="CAE0702007.1"/>
    <property type="molecule type" value="Transcribed_RNA"/>
</dbReference>
<dbReference type="InterPro" id="IPR016024">
    <property type="entry name" value="ARM-type_fold"/>
</dbReference>
<accession>A0A7S4EBN6</accession>
<keyword evidence="10" id="KW-1185">Reference proteome</keyword>
<evidence type="ECO:0000256" key="1">
    <source>
        <dbReference type="ARBA" id="ARBA00004123"/>
    </source>
</evidence>
<gene>
    <name evidence="8" type="ORF">PCAL00307_LOCUS17443</name>
    <name evidence="9" type="ORF">PECAL_5P08120</name>
</gene>
<keyword evidence="2" id="KW-0597">Phosphoprotein</keyword>
<protein>
    <recommendedName>
        <fullName evidence="7">Beta-catenin-like protein 1 N-terminal domain-containing protein</fullName>
    </recommendedName>
</protein>
<dbReference type="SMART" id="SM01156">
    <property type="entry name" value="DUF1716"/>
    <property type="match status" value="1"/>
</dbReference>
<dbReference type="GO" id="GO:0005681">
    <property type="term" value="C:spliceosomal complex"/>
    <property type="evidence" value="ECO:0007669"/>
    <property type="project" value="TreeGrafter"/>
</dbReference>
<feature type="domain" description="Beta-catenin-like protein 1 N-terminal" evidence="7">
    <location>
        <begin position="33"/>
        <end position="140"/>
    </location>
</feature>
<keyword evidence="5" id="KW-0539">Nucleus</keyword>
<dbReference type="GO" id="GO:0010467">
    <property type="term" value="P:gene expression"/>
    <property type="evidence" value="ECO:0007669"/>
    <property type="project" value="UniProtKB-ARBA"/>
</dbReference>
<reference evidence="9" key="2">
    <citation type="submission" date="2021-11" db="EMBL/GenBank/DDBJ databases">
        <authorList>
            <consortium name="Genoscope - CEA"/>
            <person name="William W."/>
        </authorList>
    </citation>
    <scope>NUCLEOTIDE SEQUENCE</scope>
</reference>
<dbReference type="InterPro" id="IPR013180">
    <property type="entry name" value="CTNNBL1_N"/>
</dbReference>
<dbReference type="Pfam" id="PF08216">
    <property type="entry name" value="CTNNBL"/>
    <property type="match status" value="1"/>
</dbReference>
<dbReference type="InterPro" id="IPR039678">
    <property type="entry name" value="CTNNBL1"/>
</dbReference>
<evidence type="ECO:0000256" key="3">
    <source>
        <dbReference type="ARBA" id="ARBA00022737"/>
    </source>
</evidence>
<dbReference type="Proteomes" id="UP000789595">
    <property type="component" value="Unassembled WGS sequence"/>
</dbReference>